<comment type="similarity">
    <text evidence="1">Belongs to the peptidase S33 family.</text>
</comment>
<dbReference type="InParanoid" id="F0XLA1"/>
<dbReference type="OrthoDB" id="425534at2759"/>
<organism evidence="6">
    <name type="scientific">Grosmannia clavigera (strain kw1407 / UAMH 11150)</name>
    <name type="common">Blue stain fungus</name>
    <name type="synonym">Graphiocladiella clavigera</name>
    <dbReference type="NCBI Taxonomy" id="655863"/>
    <lineage>
        <taxon>Eukaryota</taxon>
        <taxon>Fungi</taxon>
        <taxon>Dikarya</taxon>
        <taxon>Ascomycota</taxon>
        <taxon>Pezizomycotina</taxon>
        <taxon>Sordariomycetes</taxon>
        <taxon>Sordariomycetidae</taxon>
        <taxon>Ophiostomatales</taxon>
        <taxon>Ophiostomataceae</taxon>
        <taxon>Leptographium</taxon>
    </lineage>
</organism>
<dbReference type="InterPro" id="IPR000073">
    <property type="entry name" value="AB_hydrolase_1"/>
</dbReference>
<dbReference type="RefSeq" id="XP_014170714.1">
    <property type="nucleotide sequence ID" value="XM_014315239.1"/>
</dbReference>
<evidence type="ECO:0000256" key="1">
    <source>
        <dbReference type="ARBA" id="ARBA00010088"/>
    </source>
</evidence>
<dbReference type="PANTHER" id="PTHR43248">
    <property type="entry name" value="2-SUCCINYL-6-HYDROXY-2,4-CYCLOHEXADIENE-1-CARBOXYLATE SYNTHASE"/>
    <property type="match status" value="1"/>
</dbReference>
<dbReference type="HOGENOM" id="CLU_013364_5_2_1"/>
<feature type="domain" description="AB hydrolase-1" evidence="3">
    <location>
        <begin position="112"/>
        <end position="295"/>
    </location>
</feature>
<keyword evidence="2 5" id="KW-0378">Hydrolase</keyword>
<evidence type="ECO:0000256" key="2">
    <source>
        <dbReference type="ARBA" id="ARBA00022801"/>
    </source>
</evidence>
<dbReference type="Proteomes" id="UP000007796">
    <property type="component" value="Unassembled WGS sequence"/>
</dbReference>
<dbReference type="SUPFAM" id="SSF53474">
    <property type="entry name" value="alpha/beta-Hydrolases"/>
    <property type="match status" value="1"/>
</dbReference>
<dbReference type="Pfam" id="PF08386">
    <property type="entry name" value="Abhydrolase_4"/>
    <property type="match status" value="1"/>
</dbReference>
<dbReference type="InterPro" id="IPR013595">
    <property type="entry name" value="Pept_S33_TAP-like_C"/>
</dbReference>
<dbReference type="STRING" id="655863.F0XLA1"/>
<dbReference type="InterPro" id="IPR051601">
    <property type="entry name" value="Serine_prot/Carboxylest_S33"/>
</dbReference>
<accession>F0XLA1</accession>
<reference evidence="5 6" key="1">
    <citation type="journal article" date="2011" name="Proc. Natl. Acad. Sci. U.S.A.">
        <title>Genome and transcriptome analyses of the mountain pine beetle-fungal symbiont Grosmannia clavigera, a lodgepole pine pathogen.</title>
        <authorList>
            <person name="DiGuistini S."/>
            <person name="Wang Y."/>
            <person name="Liao N.Y."/>
            <person name="Taylor G."/>
            <person name="Tanguay P."/>
            <person name="Feau N."/>
            <person name="Henrissat B."/>
            <person name="Chan S.K."/>
            <person name="Hesse-Orce U."/>
            <person name="Alamouti S.M."/>
            <person name="Tsui C.K.M."/>
            <person name="Docking R.T."/>
            <person name="Levasseur A."/>
            <person name="Haridas S."/>
            <person name="Robertson G."/>
            <person name="Birol I."/>
            <person name="Holt R.A."/>
            <person name="Marra M.A."/>
            <person name="Hamelin R.C."/>
            <person name="Hirst M."/>
            <person name="Jones S.J.M."/>
            <person name="Bohlmann J."/>
            <person name="Breuil C."/>
        </authorList>
    </citation>
    <scope>NUCLEOTIDE SEQUENCE [LARGE SCALE GENOMIC DNA]</scope>
    <source>
        <strain evidence="6">kw1407 / UAMH 11150</strain>
    </source>
</reference>
<evidence type="ECO:0000259" key="3">
    <source>
        <dbReference type="Pfam" id="PF00561"/>
    </source>
</evidence>
<feature type="domain" description="Peptidase S33 tripeptidyl aminopeptidase-like C-terminal" evidence="4">
    <location>
        <begin position="466"/>
        <end position="569"/>
    </location>
</feature>
<dbReference type="InterPro" id="IPR029058">
    <property type="entry name" value="AB_hydrolase_fold"/>
</dbReference>
<dbReference type="GeneID" id="25979578"/>
<sequence>MGEIELEKLGFQPARLSFGRSAKSASTWILAAAGLWALVSSVGRLRTTTPTEFGWTDIQPSRDLMWHACYGGEFECARLDLPMDWVEPSDRQRVYLAVIRLPAKTRQDYRGPVFVNPGGPGGSGVDFLVDHGKEMQTIVGDNQPKDMISFDPRGVYASVPRVDCWGSSHTRHDWERTSIDVLDAHPGLVYESYAAADAFSRQCEAHMNATAPGLLEHISTASHARDMLAIAEAAGQTKLRYWGISYGTILGGTFAAMFPDRVERLVSDGNVDYASWYRLDQRNFFEDTDSIMEAFFHFCHKAGPDRCAFALPASSDSSPAAIRDRFFTLLAQLKMKPVLIPAHAFDTARQLPILPELVTYAKLQVLVRTVLYKPFYDFPALAKAMTALEQGDGRPFYAMAGDDDLLQPKICSPNADDTEPGGLEDADRNWGDVFSAITCADGDDVADTPDSFADYAAELQNISRYAGTAYSHFRRGCIGRQIRPHYRYAAPWPGSLPNTSFPILFIGNTGDNVTPLSSAYRNSAVFPGSVVLVQKSWGHASMAAPSTCTAQTVRAYFQDGQLPPADTYCEQDFELFADSETVKDAMGSANDISRAIRKLTSEVSLGRIGKL</sequence>
<protein>
    <submittedName>
        <fullName evidence="5">Alpha beta hydrolase fold family</fullName>
    </submittedName>
</protein>
<name>F0XLA1_GROCL</name>
<dbReference type="Pfam" id="PF00561">
    <property type="entry name" value="Abhydrolase_1"/>
    <property type="match status" value="1"/>
</dbReference>
<keyword evidence="6" id="KW-1185">Reference proteome</keyword>
<dbReference type="Gene3D" id="3.40.50.1820">
    <property type="entry name" value="alpha/beta hydrolase"/>
    <property type="match status" value="1"/>
</dbReference>
<dbReference type="eggNOG" id="ENOG502RY03">
    <property type="taxonomic scope" value="Eukaryota"/>
</dbReference>
<evidence type="ECO:0000313" key="6">
    <source>
        <dbReference type="Proteomes" id="UP000007796"/>
    </source>
</evidence>
<evidence type="ECO:0000313" key="5">
    <source>
        <dbReference type="EMBL" id="EFX01232.1"/>
    </source>
</evidence>
<dbReference type="PANTHER" id="PTHR43248:SF25">
    <property type="entry name" value="AB HYDROLASE-1 DOMAIN-CONTAINING PROTEIN-RELATED"/>
    <property type="match status" value="1"/>
</dbReference>
<dbReference type="GO" id="GO:0016787">
    <property type="term" value="F:hydrolase activity"/>
    <property type="evidence" value="ECO:0007669"/>
    <property type="project" value="UniProtKB-KW"/>
</dbReference>
<dbReference type="AlphaFoldDB" id="F0XLA1"/>
<proteinExistence type="inferred from homology"/>
<gene>
    <name evidence="5" type="ORF">CMQ_6174</name>
</gene>
<dbReference type="EMBL" id="GL629794">
    <property type="protein sequence ID" value="EFX01232.1"/>
    <property type="molecule type" value="Genomic_DNA"/>
</dbReference>
<evidence type="ECO:0000259" key="4">
    <source>
        <dbReference type="Pfam" id="PF08386"/>
    </source>
</evidence>